<evidence type="ECO:0000313" key="3">
    <source>
        <dbReference type="Proteomes" id="UP000232229"/>
    </source>
</evidence>
<keyword evidence="1" id="KW-0812">Transmembrane</keyword>
<protein>
    <recommendedName>
        <fullName evidence="4">Septation ring formation regulator EzrA</fullName>
    </recommendedName>
</protein>
<name>A0A249SPE7_9MOLU</name>
<keyword evidence="1" id="KW-0472">Membrane</keyword>
<evidence type="ECO:0000256" key="1">
    <source>
        <dbReference type="SAM" id="Phobius"/>
    </source>
</evidence>
<keyword evidence="1" id="KW-1133">Transmembrane helix</keyword>
<dbReference type="RefSeq" id="WP_027875468.1">
    <property type="nucleotide sequence ID" value="NZ_CP023173.1"/>
</dbReference>
<sequence length="595" mass="69331">MILFSTLVNKPTTLLILGLIFVVISILGIIGTLITLVIYKKTIEYTYESSRLLEYVDHAPLLKKIRSVYRIYMQNKTNRNIESTFLILLRNYYDIYATRFSNLTTEAAEMLSENNYRPKPSISNYIKAKRTYDKCSCLYVDTRNTIDNIENILEMQKIARDWYINVIEETNNVLTLIKTRKDSNDIWGPKTLNSKYIQNLKLYIESANLQIESAKYNEAVSSLKEAYEIIANLIQIIDHTEKMLYLTDYQLTSKMEEIRVSILQNWGRNELEKTNKSSQFSSLFNVYSNMIKNIKSNIYSLNFEKAYETSKSILDQIKDFEKNMRYEMLIIGFVETSKININNAFSGLSNEVILIKDTMSLNEGFGFAKNINLIKSKMLNVEHTIKDIQTKYNSLLIEFDLRKTSVQKLNYAKQGSLLMDIFSKIFMSFENLRVIRSELTTKENIINEIDSRNISFKKILSIMEVMIVKNSEISILKTYEKQINEGFNKLNRAEKELKQEPEIFYNRENYNLMINFLDSEIINFAMLRNEMASAIYLAKLAEMSLSYLNRFGGIKSIDDQIALCLAEFEAENYEDCLRDNILILNKLTSQNVSVS</sequence>
<dbReference type="Proteomes" id="UP000232229">
    <property type="component" value="Chromosome"/>
</dbReference>
<dbReference type="AlphaFoldDB" id="A0A249SPE7"/>
<evidence type="ECO:0000313" key="2">
    <source>
        <dbReference type="EMBL" id="ASZ09351.1"/>
    </source>
</evidence>
<organism evidence="2 3">
    <name type="scientific">Mesoplasma chauliocola</name>
    <dbReference type="NCBI Taxonomy" id="216427"/>
    <lineage>
        <taxon>Bacteria</taxon>
        <taxon>Bacillati</taxon>
        <taxon>Mycoplasmatota</taxon>
        <taxon>Mollicutes</taxon>
        <taxon>Entomoplasmatales</taxon>
        <taxon>Entomoplasmataceae</taxon>
        <taxon>Mesoplasma</taxon>
    </lineage>
</organism>
<evidence type="ECO:0008006" key="4">
    <source>
        <dbReference type="Google" id="ProtNLM"/>
    </source>
</evidence>
<dbReference type="STRING" id="1336232.GCA_000518825_00985"/>
<feature type="transmembrane region" description="Helical" evidence="1">
    <location>
        <begin position="12"/>
        <end position="39"/>
    </location>
</feature>
<dbReference type="EMBL" id="CP023173">
    <property type="protein sequence ID" value="ASZ09351.1"/>
    <property type="molecule type" value="Genomic_DNA"/>
</dbReference>
<reference evidence="2 3" key="1">
    <citation type="submission" date="2017-08" db="EMBL/GenBank/DDBJ databases">
        <title>Complete Genome Sequence of Mesoplasma chauliocola.</title>
        <authorList>
            <person name="Knight T.F.Jr."/>
            <person name="Citino T."/>
        </authorList>
    </citation>
    <scope>NUCLEOTIDE SEQUENCE [LARGE SCALE GENOMIC DNA]</scope>
    <source>
        <strain evidence="2 3">CHPA-2</strain>
    </source>
</reference>
<gene>
    <name evidence="2" type="ORF">CK556_03275</name>
</gene>
<dbReference type="KEGG" id="mchc:CK556_03275"/>
<keyword evidence="3" id="KW-1185">Reference proteome</keyword>
<accession>A0A249SPE7</accession>
<proteinExistence type="predicted"/>